<keyword evidence="4" id="KW-1185">Reference proteome</keyword>
<name>A0A1G6IDD0_9BACI</name>
<feature type="transmembrane region" description="Helical" evidence="2">
    <location>
        <begin position="30"/>
        <end position="48"/>
    </location>
</feature>
<dbReference type="RefSeq" id="WP_090775397.1">
    <property type="nucleotide sequence ID" value="NZ_FMYM01000005.1"/>
</dbReference>
<evidence type="ECO:0000313" key="4">
    <source>
        <dbReference type="Proteomes" id="UP000242662"/>
    </source>
</evidence>
<evidence type="ECO:0000256" key="1">
    <source>
        <dbReference type="SAM" id="MobiDB-lite"/>
    </source>
</evidence>
<keyword evidence="2" id="KW-0812">Transmembrane</keyword>
<dbReference type="STRING" id="1464122.SAMN05421737_10526"/>
<accession>A0A1G6IDD0</accession>
<dbReference type="OrthoDB" id="2381602at2"/>
<organism evidence="3 4">
    <name type="scientific">Shouchella lonarensis</name>
    <dbReference type="NCBI Taxonomy" id="1464122"/>
    <lineage>
        <taxon>Bacteria</taxon>
        <taxon>Bacillati</taxon>
        <taxon>Bacillota</taxon>
        <taxon>Bacilli</taxon>
        <taxon>Bacillales</taxon>
        <taxon>Bacillaceae</taxon>
        <taxon>Shouchella</taxon>
    </lineage>
</organism>
<dbReference type="InterPro" id="IPR014195">
    <property type="entry name" value="Spore_III_AG"/>
</dbReference>
<protein>
    <submittedName>
        <fullName evidence="3">Stage III sporulation protein AG</fullName>
    </submittedName>
</protein>
<dbReference type="NCBIfam" id="TIGR02830">
    <property type="entry name" value="spore_III_AG"/>
    <property type="match status" value="1"/>
</dbReference>
<sequence>MKHERKDDDWFKKWLEKQPQKKKRTFSPKYILLLGCGGVFLMIASQFFQPEQEKTLPVIHEEGTTSKEVESAPTFGREVESNSMTDYEMRYENQLREMLEEMVGVDDVSVFINVADTEKHIYQNNVNRSRQDTKETDREGGSRQVEDVKEEEAVVILREGDKEKPLVVATEKPDVAGVLVVANGVENVQVKAWVVEAVSRVLDVPVHRVSVMPKKLKEE</sequence>
<gene>
    <name evidence="3" type="ORF">SAMN05421737_10526</name>
</gene>
<feature type="compositionally biased region" description="Basic and acidic residues" evidence="1">
    <location>
        <begin position="129"/>
        <end position="146"/>
    </location>
</feature>
<feature type="region of interest" description="Disordered" evidence="1">
    <location>
        <begin position="126"/>
        <end position="146"/>
    </location>
</feature>
<dbReference type="Proteomes" id="UP000242662">
    <property type="component" value="Unassembled WGS sequence"/>
</dbReference>
<evidence type="ECO:0000256" key="2">
    <source>
        <dbReference type="SAM" id="Phobius"/>
    </source>
</evidence>
<dbReference type="EMBL" id="FMYM01000005">
    <property type="protein sequence ID" value="SDC04552.1"/>
    <property type="molecule type" value="Genomic_DNA"/>
</dbReference>
<keyword evidence="2" id="KW-1133">Transmembrane helix</keyword>
<keyword evidence="2" id="KW-0472">Membrane</keyword>
<proteinExistence type="predicted"/>
<dbReference type="AlphaFoldDB" id="A0A1G6IDD0"/>
<evidence type="ECO:0000313" key="3">
    <source>
        <dbReference type="EMBL" id="SDC04552.1"/>
    </source>
</evidence>
<reference evidence="4" key="1">
    <citation type="submission" date="2016-09" db="EMBL/GenBank/DDBJ databases">
        <authorList>
            <person name="Varghese N."/>
            <person name="Submissions S."/>
        </authorList>
    </citation>
    <scope>NUCLEOTIDE SEQUENCE [LARGE SCALE GENOMIC DNA]</scope>
    <source>
        <strain evidence="4">25nlg</strain>
    </source>
</reference>